<dbReference type="Pfam" id="PF00633">
    <property type="entry name" value="HHH"/>
    <property type="match status" value="1"/>
</dbReference>
<dbReference type="SUPFAM" id="SSF48150">
    <property type="entry name" value="DNA-glycosylase"/>
    <property type="match status" value="1"/>
</dbReference>
<dbReference type="EC" id="3.2.2.31" evidence="4 14"/>
<sequence length="357" mass="40815">MAESNQAFSNILIRWYERHKRDLPWRETKDPYAIWLSEIILQQTRVAQGLPYFQKFIARFPAVGSLAQASQEEVLALWQGLGYYSRARNLHACAQMVASQYDGKFPNTYKELLQLKGVGAYTAAAIASFAFNEAVPVVDGNVYRVVSRVFGLHDDISNASTRKVFEGRLVSLIPSDTPGEFNQAIMEFGALHCTPSAPDCKNCVFSHSCFAFRNNEVANLPVKTKKVKVLNRYFNYFVFQFGEEVLMGSRKDKDIWLGLHDFFIREKDELLDEDAALGEVKRLISPESWELIDISATYKHVLTHRIIYARFFRVRILMHEDFRLLSERLGLNTISISDTAGISKPVLITNYLNDTLF</sequence>
<dbReference type="InterPro" id="IPR023170">
    <property type="entry name" value="HhH_base_excis_C"/>
</dbReference>
<evidence type="ECO:0000256" key="1">
    <source>
        <dbReference type="ARBA" id="ARBA00000843"/>
    </source>
</evidence>
<dbReference type="SMART" id="SM00478">
    <property type="entry name" value="ENDO3c"/>
    <property type="match status" value="1"/>
</dbReference>
<keyword evidence="6" id="KW-0004">4Fe-4S</keyword>
<dbReference type="InterPro" id="IPR044298">
    <property type="entry name" value="MIG/MutY"/>
</dbReference>
<keyword evidence="13 14" id="KW-0326">Glycosidase</keyword>
<evidence type="ECO:0000256" key="4">
    <source>
        <dbReference type="ARBA" id="ARBA00012045"/>
    </source>
</evidence>
<gene>
    <name evidence="16" type="primary">mutY</name>
    <name evidence="16" type="ORF">RT717_25135</name>
</gene>
<evidence type="ECO:0000256" key="5">
    <source>
        <dbReference type="ARBA" id="ARBA00022023"/>
    </source>
</evidence>
<dbReference type="Gene3D" id="1.10.1670.10">
    <property type="entry name" value="Helix-hairpin-Helix base-excision DNA repair enzymes (C-terminal)"/>
    <property type="match status" value="1"/>
</dbReference>
<keyword evidence="8 14" id="KW-0227">DNA damage</keyword>
<organism evidence="16 17">
    <name type="scientific">Imperialibacter roseus</name>
    <dbReference type="NCBI Taxonomy" id="1324217"/>
    <lineage>
        <taxon>Bacteria</taxon>
        <taxon>Pseudomonadati</taxon>
        <taxon>Bacteroidota</taxon>
        <taxon>Cytophagia</taxon>
        <taxon>Cytophagales</taxon>
        <taxon>Flammeovirgaceae</taxon>
        <taxon>Imperialibacter</taxon>
    </lineage>
</organism>
<evidence type="ECO:0000256" key="11">
    <source>
        <dbReference type="ARBA" id="ARBA00023014"/>
    </source>
</evidence>
<protein>
    <recommendedName>
        <fullName evidence="5 14">Adenine DNA glycosylase</fullName>
        <ecNumber evidence="4 14">3.2.2.31</ecNumber>
    </recommendedName>
</protein>
<keyword evidence="9" id="KW-0378">Hydrolase</keyword>
<proteinExistence type="inferred from homology"/>
<dbReference type="Pfam" id="PF00730">
    <property type="entry name" value="HhH-GPD"/>
    <property type="match status" value="1"/>
</dbReference>
<evidence type="ECO:0000256" key="8">
    <source>
        <dbReference type="ARBA" id="ARBA00022763"/>
    </source>
</evidence>
<feature type="domain" description="HhH-GPD" evidence="15">
    <location>
        <begin position="40"/>
        <end position="191"/>
    </location>
</feature>
<dbReference type="SUPFAM" id="SSF55811">
    <property type="entry name" value="Nudix"/>
    <property type="match status" value="1"/>
</dbReference>
<accession>A0ABZ0IMX0</accession>
<dbReference type="CDD" id="cd00056">
    <property type="entry name" value="ENDO3c"/>
    <property type="match status" value="1"/>
</dbReference>
<keyword evidence="17" id="KW-1185">Reference proteome</keyword>
<evidence type="ECO:0000256" key="14">
    <source>
        <dbReference type="RuleBase" id="RU365096"/>
    </source>
</evidence>
<dbReference type="CDD" id="cd03431">
    <property type="entry name" value="NUDIX_DNA_Glycosylase_C-MutY"/>
    <property type="match status" value="1"/>
</dbReference>
<keyword evidence="11" id="KW-0411">Iron-sulfur</keyword>
<name>A0ABZ0IMX0_9BACT</name>
<dbReference type="RefSeq" id="WP_317489088.1">
    <property type="nucleotide sequence ID" value="NZ_CP136051.1"/>
</dbReference>
<comment type="cofactor">
    <cofactor evidence="14">
        <name>[4Fe-4S] cluster</name>
        <dbReference type="ChEBI" id="CHEBI:49883"/>
    </cofactor>
    <text evidence="14">Binds 1 [4Fe-4S] cluster.</text>
</comment>
<evidence type="ECO:0000256" key="2">
    <source>
        <dbReference type="ARBA" id="ARBA00002933"/>
    </source>
</evidence>
<dbReference type="Proteomes" id="UP001302349">
    <property type="component" value="Chromosome"/>
</dbReference>
<comment type="function">
    <text evidence="2">Adenine glycosylase active on G-A mispairs. MutY also corrects error-prone DNA synthesis past GO lesions which are due to the oxidatively damaged form of guanine: 7,8-dihydro-8-oxoguanine (8-oxo-dGTP).</text>
</comment>
<evidence type="ECO:0000256" key="10">
    <source>
        <dbReference type="ARBA" id="ARBA00023004"/>
    </source>
</evidence>
<comment type="similarity">
    <text evidence="3 14">Belongs to the Nth/MutY family.</text>
</comment>
<dbReference type="InterPro" id="IPR003265">
    <property type="entry name" value="HhH-GPD_domain"/>
</dbReference>
<evidence type="ECO:0000313" key="17">
    <source>
        <dbReference type="Proteomes" id="UP001302349"/>
    </source>
</evidence>
<dbReference type="InterPro" id="IPR000445">
    <property type="entry name" value="HhH_motif"/>
</dbReference>
<comment type="catalytic activity">
    <reaction evidence="1 14">
        <text>Hydrolyzes free adenine bases from 7,8-dihydro-8-oxoguanine:adenine mismatched double-stranded DNA, leaving an apurinic site.</text>
        <dbReference type="EC" id="3.2.2.31"/>
    </reaction>
</comment>
<keyword evidence="10 14" id="KW-0408">Iron</keyword>
<keyword evidence="12" id="KW-0234">DNA repair</keyword>
<dbReference type="PANTHER" id="PTHR42944:SF1">
    <property type="entry name" value="ADENINE DNA GLYCOSYLASE"/>
    <property type="match status" value="1"/>
</dbReference>
<evidence type="ECO:0000256" key="7">
    <source>
        <dbReference type="ARBA" id="ARBA00022723"/>
    </source>
</evidence>
<keyword evidence="7" id="KW-0479">Metal-binding</keyword>
<evidence type="ECO:0000256" key="9">
    <source>
        <dbReference type="ARBA" id="ARBA00022801"/>
    </source>
</evidence>
<evidence type="ECO:0000259" key="15">
    <source>
        <dbReference type="SMART" id="SM00478"/>
    </source>
</evidence>
<dbReference type="InterPro" id="IPR011257">
    <property type="entry name" value="DNA_glycosylase"/>
</dbReference>
<evidence type="ECO:0000256" key="6">
    <source>
        <dbReference type="ARBA" id="ARBA00022485"/>
    </source>
</evidence>
<dbReference type="InterPro" id="IPR029119">
    <property type="entry name" value="MutY_C"/>
</dbReference>
<dbReference type="NCBIfam" id="TIGR01084">
    <property type="entry name" value="mutY"/>
    <property type="match status" value="1"/>
</dbReference>
<dbReference type="InterPro" id="IPR015797">
    <property type="entry name" value="NUDIX_hydrolase-like_dom_sf"/>
</dbReference>
<dbReference type="PANTHER" id="PTHR42944">
    <property type="entry name" value="ADENINE DNA GLYCOSYLASE"/>
    <property type="match status" value="1"/>
</dbReference>
<dbReference type="Gene3D" id="1.10.340.30">
    <property type="entry name" value="Hypothetical protein, domain 2"/>
    <property type="match status" value="1"/>
</dbReference>
<dbReference type="EMBL" id="CP136051">
    <property type="protein sequence ID" value="WOK06364.1"/>
    <property type="molecule type" value="Genomic_DNA"/>
</dbReference>
<dbReference type="InterPro" id="IPR005760">
    <property type="entry name" value="A/G_AdeGlyc_MutY"/>
</dbReference>
<evidence type="ECO:0000256" key="12">
    <source>
        <dbReference type="ARBA" id="ARBA00023204"/>
    </source>
</evidence>
<reference evidence="16 17" key="1">
    <citation type="journal article" date="2023" name="Microbiol. Resour. Announc.">
        <title>Complete Genome Sequence of Imperialibacter roseus strain P4T.</title>
        <authorList>
            <person name="Tizabi D.R."/>
            <person name="Bachvaroff T."/>
            <person name="Hill R.T."/>
        </authorList>
    </citation>
    <scope>NUCLEOTIDE SEQUENCE [LARGE SCALE GENOMIC DNA]</scope>
    <source>
        <strain evidence="16 17">P4T</strain>
    </source>
</reference>
<evidence type="ECO:0000256" key="13">
    <source>
        <dbReference type="ARBA" id="ARBA00023295"/>
    </source>
</evidence>
<evidence type="ECO:0000313" key="16">
    <source>
        <dbReference type="EMBL" id="WOK06364.1"/>
    </source>
</evidence>
<evidence type="ECO:0000256" key="3">
    <source>
        <dbReference type="ARBA" id="ARBA00008343"/>
    </source>
</evidence>